<evidence type="ECO:0000313" key="3">
    <source>
        <dbReference type="Proteomes" id="UP000887013"/>
    </source>
</evidence>
<organism evidence="2 3">
    <name type="scientific">Nephila pilipes</name>
    <name type="common">Giant wood spider</name>
    <name type="synonym">Nephila maculata</name>
    <dbReference type="NCBI Taxonomy" id="299642"/>
    <lineage>
        <taxon>Eukaryota</taxon>
        <taxon>Metazoa</taxon>
        <taxon>Ecdysozoa</taxon>
        <taxon>Arthropoda</taxon>
        <taxon>Chelicerata</taxon>
        <taxon>Arachnida</taxon>
        <taxon>Araneae</taxon>
        <taxon>Araneomorphae</taxon>
        <taxon>Entelegynae</taxon>
        <taxon>Araneoidea</taxon>
        <taxon>Nephilidae</taxon>
        <taxon>Nephila</taxon>
    </lineage>
</organism>
<feature type="region of interest" description="Disordered" evidence="1">
    <location>
        <begin position="1"/>
        <end position="89"/>
    </location>
</feature>
<reference evidence="2" key="1">
    <citation type="submission" date="2020-08" db="EMBL/GenBank/DDBJ databases">
        <title>Multicomponent nature underlies the extraordinary mechanical properties of spider dragline silk.</title>
        <authorList>
            <person name="Kono N."/>
            <person name="Nakamura H."/>
            <person name="Mori M."/>
            <person name="Yoshida Y."/>
            <person name="Ohtoshi R."/>
            <person name="Malay A.D."/>
            <person name="Moran D.A.P."/>
            <person name="Tomita M."/>
            <person name="Numata K."/>
            <person name="Arakawa K."/>
        </authorList>
    </citation>
    <scope>NUCLEOTIDE SEQUENCE</scope>
</reference>
<proteinExistence type="predicted"/>
<keyword evidence="3" id="KW-1185">Reference proteome</keyword>
<comment type="caution">
    <text evidence="2">The sequence shown here is derived from an EMBL/GenBank/DDBJ whole genome shotgun (WGS) entry which is preliminary data.</text>
</comment>
<feature type="compositionally biased region" description="Basic residues" evidence="1">
    <location>
        <begin position="63"/>
        <end position="72"/>
    </location>
</feature>
<feature type="compositionally biased region" description="Polar residues" evidence="1">
    <location>
        <begin position="19"/>
        <end position="33"/>
    </location>
</feature>
<protein>
    <submittedName>
        <fullName evidence="2">Uncharacterized protein</fullName>
    </submittedName>
</protein>
<sequence>MRISKDFEEGDFPLINERSPYQGSNQRQHQTQKPLAKSVAANPIVRSDHFRLRRIPSIPSTTLRRRPSKSSRIKNGSLKQQKAGNRDSPTLMADLINNLDDLKSHFLP</sequence>
<accession>A0A8X6MHC2</accession>
<dbReference type="Proteomes" id="UP000887013">
    <property type="component" value="Unassembled WGS sequence"/>
</dbReference>
<gene>
    <name evidence="2" type="ORF">NPIL_318041</name>
</gene>
<evidence type="ECO:0000313" key="2">
    <source>
        <dbReference type="EMBL" id="GFS56322.1"/>
    </source>
</evidence>
<feature type="compositionally biased region" description="Polar residues" evidence="1">
    <location>
        <begin position="73"/>
        <end position="83"/>
    </location>
</feature>
<evidence type="ECO:0000256" key="1">
    <source>
        <dbReference type="SAM" id="MobiDB-lite"/>
    </source>
</evidence>
<dbReference type="AlphaFoldDB" id="A0A8X6MHC2"/>
<name>A0A8X6MHC2_NEPPI</name>
<dbReference type="EMBL" id="BMAW01092689">
    <property type="protein sequence ID" value="GFS56322.1"/>
    <property type="molecule type" value="Genomic_DNA"/>
</dbReference>